<keyword evidence="2" id="KW-1185">Reference proteome</keyword>
<protein>
    <submittedName>
        <fullName evidence="1">Uncharacterized protein</fullName>
    </submittedName>
</protein>
<proteinExistence type="predicted"/>
<evidence type="ECO:0000313" key="1">
    <source>
        <dbReference type="EMBL" id="SUN37206.1"/>
    </source>
</evidence>
<accession>A0A380JIK2</accession>
<dbReference type="Proteomes" id="UP000254082">
    <property type="component" value="Unassembled WGS sequence"/>
</dbReference>
<evidence type="ECO:0000313" key="2">
    <source>
        <dbReference type="Proteomes" id="UP000254082"/>
    </source>
</evidence>
<name>A0A380JIK2_STRDO</name>
<sequence>MSNKETAMRNMILQQIMTSMRINLDKAKKQLAELESFGLIKFDSDGNFYLKVLED</sequence>
<dbReference type="EMBL" id="UHFA01000002">
    <property type="protein sequence ID" value="SUN37206.1"/>
    <property type="molecule type" value="Genomic_DNA"/>
</dbReference>
<gene>
    <name evidence="1" type="ORF">NCTC11391_01970</name>
</gene>
<reference evidence="1 2" key="1">
    <citation type="submission" date="2018-06" db="EMBL/GenBank/DDBJ databases">
        <authorList>
            <consortium name="Pathogen Informatics"/>
            <person name="Doyle S."/>
        </authorList>
    </citation>
    <scope>NUCLEOTIDE SEQUENCE [LARGE SCALE GENOMIC DNA]</scope>
    <source>
        <strain evidence="2">NCTC 11391</strain>
    </source>
</reference>
<dbReference type="RefSeq" id="WP_019786407.1">
    <property type="nucleotide sequence ID" value="NZ_UHFA01000002.1"/>
</dbReference>
<organism evidence="1 2">
    <name type="scientific">Streptococcus downei MFe28</name>
    <dbReference type="NCBI Taxonomy" id="764290"/>
    <lineage>
        <taxon>Bacteria</taxon>
        <taxon>Bacillati</taxon>
        <taxon>Bacillota</taxon>
        <taxon>Bacilli</taxon>
        <taxon>Lactobacillales</taxon>
        <taxon>Streptococcaceae</taxon>
        <taxon>Streptococcus</taxon>
    </lineage>
</organism>
<dbReference type="AlphaFoldDB" id="A0A380JIK2"/>